<feature type="transmembrane region" description="Helical" evidence="5">
    <location>
        <begin position="115"/>
        <end position="136"/>
    </location>
</feature>
<sequence>MIISLLVWTVVAIIATAILWKGSDWLEHASEGLSTYYELPDIVQGALVVAIGSSFPEFSTVVLSTLLHGEFDLGLAAIVGSAIFNILIIPAAAGIVTKNPLESNRDLVYKEAQFYIISVAVLIITFSFAAIFNPVADGGERIILGEMNRTLALLPLLLYGFYIFIQYQDTMDYESDMDPTEINPLKQWGMLAASLVIIVIGVELLVRAAINFGNILGTPSFLWGISVVAAGTSIPDAFVSVRKARKRDAVTALANVLGSNIFDLLVCIPMGVLIAGATVINFSIAAPLMGALTLATLLLFSFMRTDMLLNRKESVTLIIAYVLFLLWMALENFAIIDSIPSLPA</sequence>
<dbReference type="EMBL" id="VNHY01000001">
    <property type="protein sequence ID" value="TYP95398.1"/>
    <property type="molecule type" value="Genomic_DNA"/>
</dbReference>
<dbReference type="Proteomes" id="UP000324595">
    <property type="component" value="Unassembled WGS sequence"/>
</dbReference>
<feature type="transmembrane region" description="Helical" evidence="5">
    <location>
        <begin position="187"/>
        <end position="206"/>
    </location>
</feature>
<dbReference type="InterPro" id="IPR044880">
    <property type="entry name" value="NCX_ion-bd_dom_sf"/>
</dbReference>
<keyword evidence="2 5" id="KW-0812">Transmembrane</keyword>
<accession>A0A5D3YQ54</accession>
<feature type="domain" description="Sodium/calcium exchanger membrane region" evidence="6">
    <location>
        <begin position="187"/>
        <end position="328"/>
    </location>
</feature>
<comment type="caution">
    <text evidence="7">The sequence shown here is derived from an EMBL/GenBank/DDBJ whole genome shotgun (WGS) entry which is preliminary data.</text>
</comment>
<dbReference type="PANTHER" id="PTHR10846:SF8">
    <property type="entry name" value="INNER MEMBRANE PROTEIN YRBG"/>
    <property type="match status" value="1"/>
</dbReference>
<dbReference type="RefSeq" id="WP_148898065.1">
    <property type="nucleotide sequence ID" value="NZ_VNHY01000001.1"/>
</dbReference>
<evidence type="ECO:0000256" key="2">
    <source>
        <dbReference type="ARBA" id="ARBA00022692"/>
    </source>
</evidence>
<feature type="transmembrane region" description="Helical" evidence="5">
    <location>
        <begin position="148"/>
        <end position="167"/>
    </location>
</feature>
<dbReference type="GO" id="GO:0006874">
    <property type="term" value="P:intracellular calcium ion homeostasis"/>
    <property type="evidence" value="ECO:0007669"/>
    <property type="project" value="TreeGrafter"/>
</dbReference>
<dbReference type="GO" id="GO:0005262">
    <property type="term" value="F:calcium channel activity"/>
    <property type="evidence" value="ECO:0007669"/>
    <property type="project" value="TreeGrafter"/>
</dbReference>
<dbReference type="GO" id="GO:0005886">
    <property type="term" value="C:plasma membrane"/>
    <property type="evidence" value="ECO:0007669"/>
    <property type="project" value="TreeGrafter"/>
</dbReference>
<comment type="subcellular location">
    <subcellularLocation>
        <location evidence="1">Membrane</location>
        <topology evidence="1">Multi-pass membrane protein</topology>
    </subcellularLocation>
</comment>
<keyword evidence="8" id="KW-1185">Reference proteome</keyword>
<reference evidence="7 8" key="1">
    <citation type="submission" date="2019-07" db="EMBL/GenBank/DDBJ databases">
        <title>Genomic Encyclopedia of Archaeal and Bacterial Type Strains, Phase II (KMG-II): from individual species to whole genera.</title>
        <authorList>
            <person name="Goeker M."/>
        </authorList>
    </citation>
    <scope>NUCLEOTIDE SEQUENCE [LARGE SCALE GENOMIC DNA]</scope>
    <source>
        <strain evidence="7 8">DSM 21935</strain>
    </source>
</reference>
<evidence type="ECO:0000259" key="6">
    <source>
        <dbReference type="Pfam" id="PF01699"/>
    </source>
</evidence>
<name>A0A5D3YQ54_9BACT</name>
<dbReference type="OrthoDB" id="6146067at2"/>
<evidence type="ECO:0000313" key="7">
    <source>
        <dbReference type="EMBL" id="TYP95398.1"/>
    </source>
</evidence>
<gene>
    <name evidence="7" type="ORF">LX73_0699</name>
</gene>
<evidence type="ECO:0000256" key="1">
    <source>
        <dbReference type="ARBA" id="ARBA00004141"/>
    </source>
</evidence>
<evidence type="ECO:0000256" key="4">
    <source>
        <dbReference type="ARBA" id="ARBA00023136"/>
    </source>
</evidence>
<feature type="transmembrane region" description="Helical" evidence="5">
    <location>
        <begin position="73"/>
        <end position="95"/>
    </location>
</feature>
<dbReference type="Gene3D" id="1.20.1420.30">
    <property type="entry name" value="NCX, central ion-binding region"/>
    <property type="match status" value="1"/>
</dbReference>
<feature type="transmembrane region" description="Helical" evidence="5">
    <location>
        <begin position="280"/>
        <end position="303"/>
    </location>
</feature>
<feature type="transmembrane region" description="Helical" evidence="5">
    <location>
        <begin position="5"/>
        <end position="22"/>
    </location>
</feature>
<feature type="transmembrane region" description="Helical" evidence="5">
    <location>
        <begin position="252"/>
        <end position="274"/>
    </location>
</feature>
<dbReference type="Pfam" id="PF01699">
    <property type="entry name" value="Na_Ca_ex"/>
    <property type="match status" value="2"/>
</dbReference>
<dbReference type="GO" id="GO:0008273">
    <property type="term" value="F:calcium, potassium:sodium antiporter activity"/>
    <property type="evidence" value="ECO:0007669"/>
    <property type="project" value="TreeGrafter"/>
</dbReference>
<feature type="domain" description="Sodium/calcium exchanger membrane region" evidence="6">
    <location>
        <begin position="9"/>
        <end position="167"/>
    </location>
</feature>
<proteinExistence type="predicted"/>
<protein>
    <submittedName>
        <fullName evidence="7">Cation:H+ antiporter</fullName>
    </submittedName>
</protein>
<evidence type="ECO:0000256" key="3">
    <source>
        <dbReference type="ARBA" id="ARBA00022989"/>
    </source>
</evidence>
<dbReference type="InterPro" id="IPR004481">
    <property type="entry name" value="K/Na/Ca-exchanger"/>
</dbReference>
<keyword evidence="4 5" id="KW-0472">Membrane</keyword>
<dbReference type="InterPro" id="IPR004837">
    <property type="entry name" value="NaCa_Exmemb"/>
</dbReference>
<evidence type="ECO:0000256" key="5">
    <source>
        <dbReference type="SAM" id="Phobius"/>
    </source>
</evidence>
<evidence type="ECO:0000313" key="8">
    <source>
        <dbReference type="Proteomes" id="UP000324595"/>
    </source>
</evidence>
<keyword evidence="3 5" id="KW-1133">Transmembrane helix</keyword>
<feature type="transmembrane region" description="Helical" evidence="5">
    <location>
        <begin position="315"/>
        <end position="336"/>
    </location>
</feature>
<dbReference type="AlphaFoldDB" id="A0A5D3YQ54"/>
<organism evidence="7 8">
    <name type="scientific">Fodinibius salinus</name>
    <dbReference type="NCBI Taxonomy" id="860790"/>
    <lineage>
        <taxon>Bacteria</taxon>
        <taxon>Pseudomonadati</taxon>
        <taxon>Balneolota</taxon>
        <taxon>Balneolia</taxon>
        <taxon>Balneolales</taxon>
        <taxon>Balneolaceae</taxon>
        <taxon>Fodinibius</taxon>
    </lineage>
</organism>
<dbReference type="PANTHER" id="PTHR10846">
    <property type="entry name" value="SODIUM/POTASSIUM/CALCIUM EXCHANGER"/>
    <property type="match status" value="1"/>
</dbReference>